<dbReference type="GO" id="GO:0008703">
    <property type="term" value="F:5-amino-6-(5-phosphoribosylamino)uracil reductase activity"/>
    <property type="evidence" value="ECO:0007669"/>
    <property type="project" value="InterPro"/>
</dbReference>
<proteinExistence type="predicted"/>
<name>A0A8J3TJZ4_9ACTN</name>
<keyword evidence="3" id="KW-1185">Reference proteome</keyword>
<gene>
    <name evidence="2" type="ORF">Pmi06nite_18900</name>
</gene>
<dbReference type="AlphaFoldDB" id="A0A8J3TJZ4"/>
<dbReference type="RefSeq" id="WP_203952497.1">
    <property type="nucleotide sequence ID" value="NZ_BOOO01000009.1"/>
</dbReference>
<dbReference type="GO" id="GO:0009231">
    <property type="term" value="P:riboflavin biosynthetic process"/>
    <property type="evidence" value="ECO:0007669"/>
    <property type="project" value="InterPro"/>
</dbReference>
<feature type="domain" description="Bacterial bifunctional deaminase-reductase C-terminal" evidence="1">
    <location>
        <begin position="4"/>
        <end position="173"/>
    </location>
</feature>
<evidence type="ECO:0000313" key="2">
    <source>
        <dbReference type="EMBL" id="GII28448.1"/>
    </source>
</evidence>
<organism evidence="2 3">
    <name type="scientific">Planotetraspora mira</name>
    <dbReference type="NCBI Taxonomy" id="58121"/>
    <lineage>
        <taxon>Bacteria</taxon>
        <taxon>Bacillati</taxon>
        <taxon>Actinomycetota</taxon>
        <taxon>Actinomycetes</taxon>
        <taxon>Streptosporangiales</taxon>
        <taxon>Streptosporangiaceae</taxon>
        <taxon>Planotetraspora</taxon>
    </lineage>
</organism>
<evidence type="ECO:0000313" key="3">
    <source>
        <dbReference type="Proteomes" id="UP000650628"/>
    </source>
</evidence>
<dbReference type="SUPFAM" id="SSF53597">
    <property type="entry name" value="Dihydrofolate reductase-like"/>
    <property type="match status" value="1"/>
</dbReference>
<accession>A0A8J3TJZ4</accession>
<dbReference type="EMBL" id="BOOO01000009">
    <property type="protein sequence ID" value="GII28448.1"/>
    <property type="molecule type" value="Genomic_DNA"/>
</dbReference>
<comment type="caution">
    <text evidence="2">The sequence shown here is derived from an EMBL/GenBank/DDBJ whole genome shotgun (WGS) entry which is preliminary data.</text>
</comment>
<sequence length="181" mass="20655">MRRVVVSTYVTLDGRVDDIRDWAVAYDDDGAAEYHTDLLKKSDGLLLGRKTYEIFSAIWPSLSGQLPYVDKMNRMAKYVASTTLKDLKWENSHLIEGDVAQGVAELKQQPGQDLIMYGCHDLMHSLLERDLIDEYRLLVHPVVLGKGRSFFRDGMERMNLDLVDTTTISRGVAILTYQPMR</sequence>
<dbReference type="Proteomes" id="UP000650628">
    <property type="component" value="Unassembled WGS sequence"/>
</dbReference>
<dbReference type="InterPro" id="IPR050765">
    <property type="entry name" value="Riboflavin_Biosynth_HTPR"/>
</dbReference>
<dbReference type="PANTHER" id="PTHR38011:SF11">
    <property type="entry name" value="2,5-DIAMINO-6-RIBOSYLAMINO-4(3H)-PYRIMIDINONE 5'-PHOSPHATE REDUCTASE"/>
    <property type="match status" value="1"/>
</dbReference>
<evidence type="ECO:0000259" key="1">
    <source>
        <dbReference type="Pfam" id="PF01872"/>
    </source>
</evidence>
<reference evidence="2 3" key="1">
    <citation type="submission" date="2021-01" db="EMBL/GenBank/DDBJ databases">
        <title>Whole genome shotgun sequence of Planotetraspora mira NBRC 15435.</title>
        <authorList>
            <person name="Komaki H."/>
            <person name="Tamura T."/>
        </authorList>
    </citation>
    <scope>NUCLEOTIDE SEQUENCE [LARGE SCALE GENOMIC DNA]</scope>
    <source>
        <strain evidence="2 3">NBRC 15435</strain>
    </source>
</reference>
<dbReference type="Gene3D" id="3.40.430.10">
    <property type="entry name" value="Dihydrofolate Reductase, subunit A"/>
    <property type="match status" value="1"/>
</dbReference>
<dbReference type="Pfam" id="PF01872">
    <property type="entry name" value="RibD_C"/>
    <property type="match status" value="1"/>
</dbReference>
<dbReference type="PANTHER" id="PTHR38011">
    <property type="entry name" value="DIHYDROFOLATE REDUCTASE FAMILY PROTEIN (AFU_ORTHOLOGUE AFUA_8G06820)"/>
    <property type="match status" value="1"/>
</dbReference>
<protein>
    <submittedName>
        <fullName evidence="2">Pyrimidine reductase</fullName>
    </submittedName>
</protein>
<dbReference type="InterPro" id="IPR002734">
    <property type="entry name" value="RibDG_C"/>
</dbReference>
<dbReference type="InterPro" id="IPR024072">
    <property type="entry name" value="DHFR-like_dom_sf"/>
</dbReference>